<gene>
    <name evidence="1" type="ORF">L1987_54873</name>
</gene>
<dbReference type="Proteomes" id="UP001056120">
    <property type="component" value="Linkage Group LG18"/>
</dbReference>
<evidence type="ECO:0000313" key="1">
    <source>
        <dbReference type="EMBL" id="KAI3755080.1"/>
    </source>
</evidence>
<name>A0ACB9E8R4_9ASTR</name>
<sequence>MASSSRITRNHRFCRTCNVYDTYHDSRLCRIKQEFSPPSSVLKVPKSEPQKLLPDSIPPPITIKIEPENSNQDPRVGTQGDPSFSTEVFSLCDSISAIDRFITPNLTLLTPSCLLGESPNTLMSLEQHNPWEDELSPDSNYTPFDDEFTEDEINKIISNK</sequence>
<proteinExistence type="predicted"/>
<accession>A0ACB9E8R4</accession>
<comment type="caution">
    <text evidence="1">The sequence shown here is derived from an EMBL/GenBank/DDBJ whole genome shotgun (WGS) entry which is preliminary data.</text>
</comment>
<evidence type="ECO:0000313" key="2">
    <source>
        <dbReference type="Proteomes" id="UP001056120"/>
    </source>
</evidence>
<dbReference type="EMBL" id="CM042035">
    <property type="protein sequence ID" value="KAI3755080.1"/>
    <property type="molecule type" value="Genomic_DNA"/>
</dbReference>
<reference evidence="1 2" key="2">
    <citation type="journal article" date="2022" name="Mol. Ecol. Resour.">
        <title>The genomes of chicory, endive, great burdock and yacon provide insights into Asteraceae paleo-polyploidization history and plant inulin production.</title>
        <authorList>
            <person name="Fan W."/>
            <person name="Wang S."/>
            <person name="Wang H."/>
            <person name="Wang A."/>
            <person name="Jiang F."/>
            <person name="Liu H."/>
            <person name="Zhao H."/>
            <person name="Xu D."/>
            <person name="Zhang Y."/>
        </authorList>
    </citation>
    <scope>NUCLEOTIDE SEQUENCE [LARGE SCALE GENOMIC DNA]</scope>
    <source>
        <strain evidence="2">cv. Yunnan</strain>
        <tissue evidence="1">Leaves</tissue>
    </source>
</reference>
<keyword evidence="2" id="KW-1185">Reference proteome</keyword>
<protein>
    <submittedName>
        <fullName evidence="1">Uncharacterized protein</fullName>
    </submittedName>
</protein>
<reference evidence="2" key="1">
    <citation type="journal article" date="2022" name="Mol. Ecol. Resour.">
        <title>The genomes of chicory, endive, great burdock and yacon provide insights into Asteraceae palaeo-polyploidization history and plant inulin production.</title>
        <authorList>
            <person name="Fan W."/>
            <person name="Wang S."/>
            <person name="Wang H."/>
            <person name="Wang A."/>
            <person name="Jiang F."/>
            <person name="Liu H."/>
            <person name="Zhao H."/>
            <person name="Xu D."/>
            <person name="Zhang Y."/>
        </authorList>
    </citation>
    <scope>NUCLEOTIDE SEQUENCE [LARGE SCALE GENOMIC DNA]</scope>
    <source>
        <strain evidence="2">cv. Yunnan</strain>
    </source>
</reference>
<organism evidence="1 2">
    <name type="scientific">Smallanthus sonchifolius</name>
    <dbReference type="NCBI Taxonomy" id="185202"/>
    <lineage>
        <taxon>Eukaryota</taxon>
        <taxon>Viridiplantae</taxon>
        <taxon>Streptophyta</taxon>
        <taxon>Embryophyta</taxon>
        <taxon>Tracheophyta</taxon>
        <taxon>Spermatophyta</taxon>
        <taxon>Magnoliopsida</taxon>
        <taxon>eudicotyledons</taxon>
        <taxon>Gunneridae</taxon>
        <taxon>Pentapetalae</taxon>
        <taxon>asterids</taxon>
        <taxon>campanulids</taxon>
        <taxon>Asterales</taxon>
        <taxon>Asteraceae</taxon>
        <taxon>Asteroideae</taxon>
        <taxon>Heliantheae alliance</taxon>
        <taxon>Millerieae</taxon>
        <taxon>Smallanthus</taxon>
    </lineage>
</organism>